<dbReference type="SUPFAM" id="SSF52540">
    <property type="entry name" value="P-loop containing nucleoside triphosphate hydrolases"/>
    <property type="match status" value="1"/>
</dbReference>
<keyword evidence="1" id="KW-0813">Transport</keyword>
<dbReference type="PANTHER" id="PTHR45772:SF7">
    <property type="entry name" value="AMINO ACID ABC TRANSPORTER ATP-BINDING PROTEIN"/>
    <property type="match status" value="1"/>
</dbReference>
<dbReference type="SMART" id="SM00382">
    <property type="entry name" value="AAA"/>
    <property type="match status" value="1"/>
</dbReference>
<dbReference type="PROSITE" id="PS50893">
    <property type="entry name" value="ABC_TRANSPORTER_2"/>
    <property type="match status" value="1"/>
</dbReference>
<accession>A0A076PF41</accession>
<dbReference type="GO" id="GO:0005304">
    <property type="term" value="F:L-valine transmembrane transporter activity"/>
    <property type="evidence" value="ECO:0007669"/>
    <property type="project" value="TreeGrafter"/>
</dbReference>
<keyword evidence="2" id="KW-1003">Cell membrane</keyword>
<keyword evidence="4 6" id="KW-0067">ATP-binding</keyword>
<protein>
    <submittedName>
        <fullName evidence="6">Amino acid ABC transporter ATP-binding protein</fullName>
    </submittedName>
</protein>
<dbReference type="GO" id="GO:1903805">
    <property type="term" value="P:L-valine import across plasma membrane"/>
    <property type="evidence" value="ECO:0007669"/>
    <property type="project" value="TreeGrafter"/>
</dbReference>
<dbReference type="GO" id="GO:0015192">
    <property type="term" value="F:L-phenylalanine transmembrane transporter activity"/>
    <property type="evidence" value="ECO:0007669"/>
    <property type="project" value="TreeGrafter"/>
</dbReference>
<dbReference type="CDD" id="cd03219">
    <property type="entry name" value="ABC_Mj1267_LivG_branched"/>
    <property type="match status" value="1"/>
</dbReference>
<dbReference type="KEGG" id="ctes:O987_06255"/>
<dbReference type="GO" id="GO:0015808">
    <property type="term" value="P:L-alanine transport"/>
    <property type="evidence" value="ECO:0007669"/>
    <property type="project" value="TreeGrafter"/>
</dbReference>
<dbReference type="RefSeq" id="WP_043371147.1">
    <property type="nucleotide sequence ID" value="NZ_CP006704.1"/>
</dbReference>
<keyword evidence="3" id="KW-0547">Nucleotide-binding</keyword>
<proteinExistence type="predicted"/>
<gene>
    <name evidence="6" type="primary">livG</name>
    <name evidence="6" type="ORF">O987_06255</name>
</gene>
<keyword evidence="2" id="KW-0472">Membrane</keyword>
<dbReference type="GO" id="GO:0005886">
    <property type="term" value="C:plasma membrane"/>
    <property type="evidence" value="ECO:0007669"/>
    <property type="project" value="TreeGrafter"/>
</dbReference>
<feature type="domain" description="ABC transporter" evidence="5">
    <location>
        <begin position="7"/>
        <end position="241"/>
    </location>
</feature>
<dbReference type="Pfam" id="PF00005">
    <property type="entry name" value="ABC_tran"/>
    <property type="match status" value="1"/>
</dbReference>
<evidence type="ECO:0000256" key="2">
    <source>
        <dbReference type="ARBA" id="ARBA00022475"/>
    </source>
</evidence>
<dbReference type="InterPro" id="IPR027417">
    <property type="entry name" value="P-loop_NTPase"/>
</dbReference>
<evidence type="ECO:0000313" key="7">
    <source>
        <dbReference type="Proteomes" id="UP000028782"/>
    </source>
</evidence>
<dbReference type="HOGENOM" id="CLU_000604_1_2_4"/>
<dbReference type="GO" id="GO:0005524">
    <property type="term" value="F:ATP binding"/>
    <property type="evidence" value="ECO:0007669"/>
    <property type="project" value="UniProtKB-KW"/>
</dbReference>
<dbReference type="EMBL" id="CP006704">
    <property type="protein sequence ID" value="AIJ45409.1"/>
    <property type="molecule type" value="Genomic_DNA"/>
</dbReference>
<evidence type="ECO:0000256" key="4">
    <source>
        <dbReference type="ARBA" id="ARBA00022840"/>
    </source>
</evidence>
<dbReference type="InterPro" id="IPR003439">
    <property type="entry name" value="ABC_transporter-like_ATP-bd"/>
</dbReference>
<dbReference type="AlphaFoldDB" id="A0A076PF41"/>
<name>A0A076PF41_COMTE</name>
<dbReference type="Pfam" id="PF12399">
    <property type="entry name" value="BCA_ABC_TP_C"/>
    <property type="match status" value="1"/>
</dbReference>
<evidence type="ECO:0000259" key="5">
    <source>
        <dbReference type="PROSITE" id="PS50893"/>
    </source>
</evidence>
<sequence length="256" mass="27055">MKTATLLSVRGATKRFGGLVAVNELSFDVYPGEVVGLLGPNGSGKTTAMNLISGALPANGGEIVFNGKPIQQLKSHQIARLGVARTFQLVKVLGSMSCIDNVIAGMAFKLRPLFGKPAAARALQLLNQVGLAEVANTPAGDLTYINQKRLELARALALEPQILLLDEWLAGLNPTELQQGIALIRQLQATGLTILMVEHVMDAVHALCSRCVVMNAGTKIADGPTAQVLKEPEVVRAYLGEEASADEDRSAEASHA</sequence>
<evidence type="ECO:0000313" key="6">
    <source>
        <dbReference type="EMBL" id="AIJ45409.1"/>
    </source>
</evidence>
<evidence type="ECO:0000256" key="3">
    <source>
        <dbReference type="ARBA" id="ARBA00022741"/>
    </source>
</evidence>
<dbReference type="GO" id="GO:0016887">
    <property type="term" value="F:ATP hydrolysis activity"/>
    <property type="evidence" value="ECO:0007669"/>
    <property type="project" value="InterPro"/>
</dbReference>
<evidence type="ECO:0000256" key="1">
    <source>
        <dbReference type="ARBA" id="ARBA00022448"/>
    </source>
</evidence>
<dbReference type="InterPro" id="IPR003593">
    <property type="entry name" value="AAA+_ATPase"/>
</dbReference>
<dbReference type="InterPro" id="IPR032823">
    <property type="entry name" value="BCA_ABC_TP_C"/>
</dbReference>
<dbReference type="InterPro" id="IPR051120">
    <property type="entry name" value="ABC_AA/LPS_Transport"/>
</dbReference>
<reference evidence="6 7" key="1">
    <citation type="journal article" date="2014" name="Genome Announc.">
        <title>Complete Genome Sequence of Polychlorinated Biphenyl Degrader Comamonas testosteroni TK102 (NBRC 109938).</title>
        <authorList>
            <person name="Fukuda K."/>
            <person name="Hosoyama A."/>
            <person name="Tsuchikane K."/>
            <person name="Ohji S."/>
            <person name="Yamazoe A."/>
            <person name="Fujita N."/>
            <person name="Shintani M."/>
            <person name="Kimbara K."/>
        </authorList>
    </citation>
    <scope>NUCLEOTIDE SEQUENCE [LARGE SCALE GENOMIC DNA]</scope>
    <source>
        <strain evidence="6">TK102</strain>
    </source>
</reference>
<dbReference type="GO" id="GO:0042941">
    <property type="term" value="P:D-alanine transmembrane transport"/>
    <property type="evidence" value="ECO:0007669"/>
    <property type="project" value="TreeGrafter"/>
</dbReference>
<dbReference type="Gene3D" id="3.40.50.300">
    <property type="entry name" value="P-loop containing nucleotide triphosphate hydrolases"/>
    <property type="match status" value="1"/>
</dbReference>
<dbReference type="GO" id="GO:0015188">
    <property type="term" value="F:L-isoleucine transmembrane transporter activity"/>
    <property type="evidence" value="ECO:0007669"/>
    <property type="project" value="TreeGrafter"/>
</dbReference>
<organism evidence="6 7">
    <name type="scientific">Comamonas testosteroni TK102</name>
    <dbReference type="NCBI Taxonomy" id="1392005"/>
    <lineage>
        <taxon>Bacteria</taxon>
        <taxon>Pseudomonadati</taxon>
        <taxon>Pseudomonadota</taxon>
        <taxon>Betaproteobacteria</taxon>
        <taxon>Burkholderiales</taxon>
        <taxon>Comamonadaceae</taxon>
        <taxon>Comamonas</taxon>
    </lineage>
</organism>
<dbReference type="PANTHER" id="PTHR45772">
    <property type="entry name" value="CONSERVED COMPONENT OF ABC TRANSPORTER FOR NATURAL AMINO ACIDS-RELATED"/>
    <property type="match status" value="1"/>
</dbReference>
<dbReference type="GO" id="GO:1903806">
    <property type="term" value="P:L-isoleucine import across plasma membrane"/>
    <property type="evidence" value="ECO:0007669"/>
    <property type="project" value="TreeGrafter"/>
</dbReference>
<dbReference type="Proteomes" id="UP000028782">
    <property type="component" value="Chromosome"/>
</dbReference>